<evidence type="ECO:0000256" key="1">
    <source>
        <dbReference type="SAM" id="MobiDB-lite"/>
    </source>
</evidence>
<feature type="compositionally biased region" description="Low complexity" evidence="1">
    <location>
        <begin position="160"/>
        <end position="178"/>
    </location>
</feature>
<name>A0A1Y1V0Y3_9FUNG</name>
<dbReference type="InterPro" id="IPR043535">
    <property type="entry name" value="TEDC1"/>
</dbReference>
<accession>A0A1Y1V0Y3</accession>
<gene>
    <name evidence="2" type="ORF">BCR36DRAFT_415212</name>
</gene>
<feature type="region of interest" description="Disordered" evidence="1">
    <location>
        <begin position="612"/>
        <end position="692"/>
    </location>
</feature>
<dbReference type="PANTHER" id="PTHR35076">
    <property type="entry name" value="TUBULIN EPSILON AND DELTA COMPLEX PROTEIN 1"/>
    <property type="match status" value="1"/>
</dbReference>
<dbReference type="Proteomes" id="UP000193719">
    <property type="component" value="Unassembled WGS sequence"/>
</dbReference>
<protein>
    <submittedName>
        <fullName evidence="2">Uncharacterized protein</fullName>
    </submittedName>
</protein>
<sequence>MNKNKEGTINTKLFLTYFVDTIYSYLHVRVKAEVIRKSKFNDNSVKESLYIIIEKLYEKFILKEVLEINGRKETKDSLKNLVLSTLLKKFSFPLLCFYSKSYEEYTSRELLLIIAWSLSFLNVFSKVTEIKSKKNEKKEKEQQQQQEGQGEQKKQEKQQKSNINQRITSSSTSSSSTTYPSTFILNRFPPQTIAQHIFTQDTSMNYYSTTLTDPLYPLKENTSNLKDKFYSIQYLNQQIKYQLRSIYTLQQTRCKILYQFQKQQLDSNGSLTSSSSSFPLPSVSYYQYFIKKKIKNRSSVSTSSSTSNIHPFLKELLISNGLSTESASHSRKITIHSMNSFLYEKEEGLKEETLFHLQQDIEQFDQLVIQYTKEYYLWKWMSSVFNEYKKEQRNHYHQHHHHLRRNNYQIQNKKKILMNLLDQVQQFKSFFKENILITFKKESKIPASQKIKPFSPQFQYQYLSCQSSDPQTIAFYPSFLNYSTFENTLQNSLSSSFLSPKNSIKEEVVVEDNQKEKNHTLSTSTLKINFTHPIFNDSTKVKSVILHPTIYYQYLPSSTSLSSSSTSSSSVSSFSNFENSSQLKSKLKIKPNQKLNTISSSSLNETYPLSSLYESSSTTNDPSSIKKKISLPNLNTSSSSSSILTLTTEKTPPQKASLKTNEKKYLFIEKEKEKEKREENEEEEEKEEDDDDNLYLYHITQGIEEDQQTLKKLEKKVHLLRKENQDALYQLFHKRMTKNPSPTDSSIDLQHIKIIL</sequence>
<feature type="compositionally biased region" description="Basic and acidic residues" evidence="1">
    <location>
        <begin position="660"/>
        <end position="679"/>
    </location>
</feature>
<evidence type="ECO:0000313" key="3">
    <source>
        <dbReference type="Proteomes" id="UP000193719"/>
    </source>
</evidence>
<organism evidence="2 3">
    <name type="scientific">Piromyces finnis</name>
    <dbReference type="NCBI Taxonomy" id="1754191"/>
    <lineage>
        <taxon>Eukaryota</taxon>
        <taxon>Fungi</taxon>
        <taxon>Fungi incertae sedis</taxon>
        <taxon>Chytridiomycota</taxon>
        <taxon>Chytridiomycota incertae sedis</taxon>
        <taxon>Neocallimastigomycetes</taxon>
        <taxon>Neocallimastigales</taxon>
        <taxon>Neocallimastigaceae</taxon>
        <taxon>Piromyces</taxon>
    </lineage>
</organism>
<feature type="compositionally biased region" description="Acidic residues" evidence="1">
    <location>
        <begin position="680"/>
        <end position="692"/>
    </location>
</feature>
<feature type="compositionally biased region" description="Polar residues" evidence="1">
    <location>
        <begin position="612"/>
        <end position="623"/>
    </location>
</feature>
<dbReference type="PANTHER" id="PTHR35076:SF1">
    <property type="entry name" value="TUBULIN EPSILON AND DELTA COMPLEX PROTEIN 1"/>
    <property type="match status" value="1"/>
</dbReference>
<feature type="compositionally biased region" description="Basic and acidic residues" evidence="1">
    <location>
        <begin position="150"/>
        <end position="159"/>
    </location>
</feature>
<reference evidence="2 3" key="2">
    <citation type="submission" date="2016-08" db="EMBL/GenBank/DDBJ databases">
        <title>Pervasive Adenine N6-methylation of Active Genes in Fungi.</title>
        <authorList>
            <consortium name="DOE Joint Genome Institute"/>
            <person name="Mondo S.J."/>
            <person name="Dannebaum R.O."/>
            <person name="Kuo R.C."/>
            <person name="Labutti K."/>
            <person name="Haridas S."/>
            <person name="Kuo A."/>
            <person name="Salamov A."/>
            <person name="Ahrendt S.R."/>
            <person name="Lipzen A."/>
            <person name="Sullivan W."/>
            <person name="Andreopoulos W.B."/>
            <person name="Clum A."/>
            <person name="Lindquist E."/>
            <person name="Daum C."/>
            <person name="Ramamoorthy G.K."/>
            <person name="Gryganskyi A."/>
            <person name="Culley D."/>
            <person name="Magnuson J.K."/>
            <person name="James T.Y."/>
            <person name="O'Malley M.A."/>
            <person name="Stajich J.E."/>
            <person name="Spatafora J.W."/>
            <person name="Visel A."/>
            <person name="Grigoriev I.V."/>
        </authorList>
    </citation>
    <scope>NUCLEOTIDE SEQUENCE [LARGE SCALE GENOMIC DNA]</scope>
    <source>
        <strain evidence="3">finn</strain>
    </source>
</reference>
<evidence type="ECO:0000313" key="2">
    <source>
        <dbReference type="EMBL" id="ORX44180.1"/>
    </source>
</evidence>
<feature type="compositionally biased region" description="Low complexity" evidence="1">
    <location>
        <begin position="630"/>
        <end position="648"/>
    </location>
</feature>
<dbReference type="OrthoDB" id="10593712at2759"/>
<dbReference type="AlphaFoldDB" id="A0A1Y1V0Y3"/>
<dbReference type="EMBL" id="MCFH01000047">
    <property type="protein sequence ID" value="ORX44180.1"/>
    <property type="molecule type" value="Genomic_DNA"/>
</dbReference>
<feature type="region of interest" description="Disordered" evidence="1">
    <location>
        <begin position="134"/>
        <end position="178"/>
    </location>
</feature>
<proteinExistence type="predicted"/>
<reference evidence="2 3" key="1">
    <citation type="submission" date="2016-08" db="EMBL/GenBank/DDBJ databases">
        <title>Genomes of anaerobic fungi encode conserved fungal cellulosomes for biomass hydrolysis.</title>
        <authorList>
            <consortium name="DOE Joint Genome Institute"/>
            <person name="Haitjema C.H."/>
            <person name="Gilmore S.P."/>
            <person name="Henske J.K."/>
            <person name="Solomon K.V."/>
            <person name="De Groot R."/>
            <person name="Kuo A."/>
            <person name="Mondo S.J."/>
            <person name="Salamov A.A."/>
            <person name="Labutti K."/>
            <person name="Zhao Z."/>
            <person name="Chiniquy J."/>
            <person name="Barry K."/>
            <person name="Brewer H.M."/>
            <person name="Purvine S.O."/>
            <person name="Wright A.T."/>
            <person name="Boxma B."/>
            <person name="Van Alen T."/>
            <person name="Hackstein J.H."/>
            <person name="Baker S.E."/>
            <person name="Grigoriev I.V."/>
            <person name="O'Malley M.A."/>
        </authorList>
    </citation>
    <scope>NUCLEOTIDE SEQUENCE [LARGE SCALE GENOMIC DNA]</scope>
    <source>
        <strain evidence="3">finn</strain>
    </source>
</reference>
<keyword evidence="3" id="KW-1185">Reference proteome</keyword>
<comment type="caution">
    <text evidence="2">The sequence shown here is derived from an EMBL/GenBank/DDBJ whole genome shotgun (WGS) entry which is preliminary data.</text>
</comment>